<keyword evidence="3" id="KW-1185">Reference proteome</keyword>
<dbReference type="EMBL" id="PDEA01000001">
    <property type="protein sequence ID" value="PEH89171.1"/>
    <property type="molecule type" value="Genomic_DNA"/>
</dbReference>
<dbReference type="STRING" id="1219032.GCA_001515545_01362"/>
<comment type="caution">
    <text evidence="2">The sequence shown here is derived from an EMBL/GenBank/DDBJ whole genome shotgun (WGS) entry which is preliminary data.</text>
</comment>
<dbReference type="Pfam" id="PF10670">
    <property type="entry name" value="DUF4198"/>
    <property type="match status" value="1"/>
</dbReference>
<feature type="signal peptide" evidence="1">
    <location>
        <begin position="1"/>
        <end position="22"/>
    </location>
</feature>
<sequence length="266" mass="28696">MFSASRLALALSLACAAVGAQAHNLWLKPSSTVLSKADWVTVDAAVSNDIFFFNHRPLAVDKLTITAPDGSTVQPQNVAKGELRSVFDLKPEKAGTYQLSIVNQGAMGSYKDAAGQMKRLRGSVEDIVKQIPADAKEVMVAESASRIETFVTMGKPSALRLSGKGLELAPVTHPNDLVVGEEATFAFHVDGKPAANVEVVLVPEGKRYRDAVNEIKLVTDAKGQFKVKFPVAGMYWLDADVKDNKTSVPQAKERRLAYVATLEVMP</sequence>
<protein>
    <submittedName>
        <fullName evidence="2">DUF4198 domain-containing protein</fullName>
    </submittedName>
</protein>
<evidence type="ECO:0000313" key="2">
    <source>
        <dbReference type="EMBL" id="PEH89171.1"/>
    </source>
</evidence>
<proteinExistence type="predicted"/>
<dbReference type="GeneID" id="80801273"/>
<dbReference type="Proteomes" id="UP000220246">
    <property type="component" value="Unassembled WGS sequence"/>
</dbReference>
<dbReference type="RefSeq" id="WP_066534773.1">
    <property type="nucleotide sequence ID" value="NZ_DALZQJ010000018.1"/>
</dbReference>
<reference evidence="3" key="1">
    <citation type="submission" date="2017-09" db="EMBL/GenBank/DDBJ databases">
        <title>FDA dAtabase for Regulatory Grade micrObial Sequences (FDA-ARGOS): Supporting development and validation of Infectious Disease Dx tests.</title>
        <authorList>
            <person name="Minogue T."/>
            <person name="Wolcott M."/>
            <person name="Wasieloski L."/>
            <person name="Aguilar W."/>
            <person name="Moore D."/>
            <person name="Tallon L."/>
            <person name="Sadzewicz L."/>
            <person name="Ott S."/>
            <person name="Zhao X."/>
            <person name="Nagaraj S."/>
            <person name="Vavikolanu K."/>
            <person name="Aluvathingal J."/>
            <person name="Nadendla S."/>
            <person name="Sichtig H."/>
        </authorList>
    </citation>
    <scope>NUCLEOTIDE SEQUENCE [LARGE SCALE GENOMIC DNA]</scope>
    <source>
        <strain evidence="3">FDAARGOS_394</strain>
    </source>
</reference>
<name>A0A2A7UVF3_COMTR</name>
<gene>
    <name evidence="2" type="ORF">CRM82_11690</name>
</gene>
<keyword evidence="1" id="KW-0732">Signal</keyword>
<accession>A0A2A7UVF3</accession>
<dbReference type="OrthoDB" id="5943at2"/>
<evidence type="ECO:0000313" key="3">
    <source>
        <dbReference type="Proteomes" id="UP000220246"/>
    </source>
</evidence>
<dbReference type="InterPro" id="IPR019613">
    <property type="entry name" value="DUF4198"/>
</dbReference>
<organism evidence="2 3">
    <name type="scientific">Comamonas terrigena</name>
    <dbReference type="NCBI Taxonomy" id="32013"/>
    <lineage>
        <taxon>Bacteria</taxon>
        <taxon>Pseudomonadati</taxon>
        <taxon>Pseudomonadota</taxon>
        <taxon>Betaproteobacteria</taxon>
        <taxon>Burkholderiales</taxon>
        <taxon>Comamonadaceae</taxon>
        <taxon>Comamonas</taxon>
    </lineage>
</organism>
<dbReference type="AlphaFoldDB" id="A0A2A7UVF3"/>
<evidence type="ECO:0000256" key="1">
    <source>
        <dbReference type="SAM" id="SignalP"/>
    </source>
</evidence>
<feature type="chain" id="PRO_5012653706" evidence="1">
    <location>
        <begin position="23"/>
        <end position="266"/>
    </location>
</feature>